<dbReference type="AlphaFoldDB" id="A0A699ZSZ5"/>
<dbReference type="EMBL" id="BLLF01002494">
    <property type="protein sequence ID" value="GFH24290.1"/>
    <property type="molecule type" value="Genomic_DNA"/>
</dbReference>
<evidence type="ECO:0000313" key="3">
    <source>
        <dbReference type="Proteomes" id="UP000485058"/>
    </source>
</evidence>
<sequence>MPHGRTAGRSAVERTRQHQPSPCSHLKVGLQQWVHLHGTAGSRGVTASPGAGNPMRSSKSPVSGQFGPAACKHKPVKQEPANNSGVATTSVRTSHCMGCQVIP</sequence>
<dbReference type="Proteomes" id="UP000485058">
    <property type="component" value="Unassembled WGS sequence"/>
</dbReference>
<proteinExistence type="predicted"/>
<feature type="region of interest" description="Disordered" evidence="1">
    <location>
        <begin position="35"/>
        <end position="92"/>
    </location>
</feature>
<reference evidence="2 3" key="1">
    <citation type="submission" date="2020-02" db="EMBL/GenBank/DDBJ databases">
        <title>Draft genome sequence of Haematococcus lacustris strain NIES-144.</title>
        <authorList>
            <person name="Morimoto D."/>
            <person name="Nakagawa S."/>
            <person name="Yoshida T."/>
            <person name="Sawayama S."/>
        </authorList>
    </citation>
    <scope>NUCLEOTIDE SEQUENCE [LARGE SCALE GENOMIC DNA]</scope>
    <source>
        <strain evidence="2 3">NIES-144</strain>
    </source>
</reference>
<gene>
    <name evidence="2" type="ORF">HaLaN_22057</name>
</gene>
<name>A0A699ZSZ5_HAELA</name>
<feature type="region of interest" description="Disordered" evidence="1">
    <location>
        <begin position="1"/>
        <end position="23"/>
    </location>
</feature>
<feature type="compositionally biased region" description="Polar residues" evidence="1">
    <location>
        <begin position="80"/>
        <end position="92"/>
    </location>
</feature>
<evidence type="ECO:0000256" key="1">
    <source>
        <dbReference type="SAM" id="MobiDB-lite"/>
    </source>
</evidence>
<protein>
    <submittedName>
        <fullName evidence="2">Uncharacterized protein</fullName>
    </submittedName>
</protein>
<keyword evidence="3" id="KW-1185">Reference proteome</keyword>
<comment type="caution">
    <text evidence="2">The sequence shown here is derived from an EMBL/GenBank/DDBJ whole genome shotgun (WGS) entry which is preliminary data.</text>
</comment>
<organism evidence="2 3">
    <name type="scientific">Haematococcus lacustris</name>
    <name type="common">Green alga</name>
    <name type="synonym">Haematococcus pluvialis</name>
    <dbReference type="NCBI Taxonomy" id="44745"/>
    <lineage>
        <taxon>Eukaryota</taxon>
        <taxon>Viridiplantae</taxon>
        <taxon>Chlorophyta</taxon>
        <taxon>core chlorophytes</taxon>
        <taxon>Chlorophyceae</taxon>
        <taxon>CS clade</taxon>
        <taxon>Chlamydomonadales</taxon>
        <taxon>Haematococcaceae</taxon>
        <taxon>Haematococcus</taxon>
    </lineage>
</organism>
<accession>A0A699ZSZ5</accession>
<evidence type="ECO:0000313" key="2">
    <source>
        <dbReference type="EMBL" id="GFH24290.1"/>
    </source>
</evidence>